<keyword evidence="2" id="KW-0813">Transport</keyword>
<evidence type="ECO:0000256" key="4">
    <source>
        <dbReference type="ARBA" id="ARBA00022840"/>
    </source>
</evidence>
<dbReference type="InterPro" id="IPR027417">
    <property type="entry name" value="P-loop_NTPase"/>
</dbReference>
<proteinExistence type="inferred from homology"/>
<dbReference type="Proteomes" id="UP000195514">
    <property type="component" value="Chromosome I"/>
</dbReference>
<evidence type="ECO:0000256" key="2">
    <source>
        <dbReference type="ARBA" id="ARBA00022448"/>
    </source>
</evidence>
<reference evidence="7" key="1">
    <citation type="submission" date="2017-05" db="EMBL/GenBank/DDBJ databases">
        <authorList>
            <person name="Kirkegaard R."/>
            <person name="Mcilroy J S."/>
        </authorList>
    </citation>
    <scope>NUCLEOTIDE SEQUENCE [LARGE SCALE GENOMIC DNA]</scope>
</reference>
<dbReference type="GO" id="GO:0005524">
    <property type="term" value="F:ATP binding"/>
    <property type="evidence" value="ECO:0007669"/>
    <property type="project" value="UniProtKB-KW"/>
</dbReference>
<accession>A0A1Y6K5Y0</accession>
<sequence>MLNNLKAPKENFMSTISIQNISKRFGTTQAVDNLSFDVHPGEIFGLLGPNGAGKTTCIRMILDIFEPDAGEIAVLGGPMTDDKKNRIGYLPEERGLYQDIPLDRCLTFLSTLKGMPEKSVAPILADYLKLFDLYEVRNKKVKELSKGMQQKAQLIATLIHDPELLIIDEPFTALDPVNTEMVKDILESKRNEGKAIIMSTHQMNQVEELCDRILLIDHGRRVLYGTLQEIQSQFASRDILVTALTPLPESIDGVKDIRPQNGRELLVLSEDAQPNQVLKQLINQGIEISAFEIAVPPLNEIFIQVTKKQAEDQDE</sequence>
<dbReference type="InterPro" id="IPR050763">
    <property type="entry name" value="ABC_transporter_ATP-binding"/>
</dbReference>
<dbReference type="InterPro" id="IPR003439">
    <property type="entry name" value="ABC_transporter-like_ATP-bd"/>
</dbReference>
<name>A0A1Y6K5Y0_9CHLR</name>
<dbReference type="SUPFAM" id="SSF52540">
    <property type="entry name" value="P-loop containing nucleoside triphosphate hydrolases"/>
    <property type="match status" value="1"/>
</dbReference>
<dbReference type="Gene3D" id="3.40.50.300">
    <property type="entry name" value="P-loop containing nucleotide triphosphate hydrolases"/>
    <property type="match status" value="1"/>
</dbReference>
<keyword evidence="7" id="KW-1185">Reference proteome</keyword>
<comment type="similarity">
    <text evidence="1">Belongs to the ABC transporter superfamily.</text>
</comment>
<keyword evidence="4 6" id="KW-0067">ATP-binding</keyword>
<dbReference type="PROSITE" id="PS50893">
    <property type="entry name" value="ABC_TRANSPORTER_2"/>
    <property type="match status" value="1"/>
</dbReference>
<gene>
    <name evidence="6" type="primary">yhaQ</name>
    <name evidence="6" type="ORF">CFX1CAM_1959</name>
</gene>
<evidence type="ECO:0000313" key="7">
    <source>
        <dbReference type="Proteomes" id="UP000195514"/>
    </source>
</evidence>
<dbReference type="InterPro" id="IPR025302">
    <property type="entry name" value="DrrA1/2-like_C"/>
</dbReference>
<dbReference type="InterPro" id="IPR003593">
    <property type="entry name" value="AAA+_ATPase"/>
</dbReference>
<dbReference type="GO" id="GO:0016887">
    <property type="term" value="F:ATP hydrolysis activity"/>
    <property type="evidence" value="ECO:0007669"/>
    <property type="project" value="InterPro"/>
</dbReference>
<dbReference type="EMBL" id="LT859958">
    <property type="protein sequence ID" value="SMX55024.1"/>
    <property type="molecule type" value="Genomic_DNA"/>
</dbReference>
<dbReference type="KEGG" id="abat:CFX1CAM_1959"/>
<evidence type="ECO:0000313" key="6">
    <source>
        <dbReference type="EMBL" id="SMX55024.1"/>
    </source>
</evidence>
<dbReference type="SMART" id="SM00382">
    <property type="entry name" value="AAA"/>
    <property type="match status" value="1"/>
</dbReference>
<protein>
    <submittedName>
        <fullName evidence="6">Uncharacterized ABC transporter ATP-binding protein YhaQ</fullName>
    </submittedName>
</protein>
<feature type="domain" description="ABC transporter" evidence="5">
    <location>
        <begin position="16"/>
        <end position="243"/>
    </location>
</feature>
<dbReference type="AlphaFoldDB" id="A0A1Y6K5Y0"/>
<dbReference type="InterPro" id="IPR017871">
    <property type="entry name" value="ABC_transporter-like_CS"/>
</dbReference>
<dbReference type="PROSITE" id="PS00211">
    <property type="entry name" value="ABC_TRANSPORTER_1"/>
    <property type="match status" value="1"/>
</dbReference>
<dbReference type="Pfam" id="PF13732">
    <property type="entry name" value="DrrA1-3_C"/>
    <property type="match status" value="1"/>
</dbReference>
<dbReference type="PANTHER" id="PTHR42711:SF5">
    <property type="entry name" value="ABC TRANSPORTER ATP-BINDING PROTEIN NATA"/>
    <property type="match status" value="1"/>
</dbReference>
<evidence type="ECO:0000256" key="1">
    <source>
        <dbReference type="ARBA" id="ARBA00005417"/>
    </source>
</evidence>
<evidence type="ECO:0000256" key="3">
    <source>
        <dbReference type="ARBA" id="ARBA00022741"/>
    </source>
</evidence>
<evidence type="ECO:0000259" key="5">
    <source>
        <dbReference type="PROSITE" id="PS50893"/>
    </source>
</evidence>
<dbReference type="PANTHER" id="PTHR42711">
    <property type="entry name" value="ABC TRANSPORTER ATP-BINDING PROTEIN"/>
    <property type="match status" value="1"/>
</dbReference>
<organism evidence="6 7">
    <name type="scientific">Candidatus Brevifilum fermentans</name>
    <dbReference type="NCBI Taxonomy" id="1986204"/>
    <lineage>
        <taxon>Bacteria</taxon>
        <taxon>Bacillati</taxon>
        <taxon>Chloroflexota</taxon>
        <taxon>Anaerolineae</taxon>
        <taxon>Anaerolineales</taxon>
        <taxon>Anaerolineaceae</taxon>
        <taxon>Candidatus Brevifilum</taxon>
    </lineage>
</organism>
<dbReference type="Pfam" id="PF00005">
    <property type="entry name" value="ABC_tran"/>
    <property type="match status" value="1"/>
</dbReference>
<keyword evidence="3" id="KW-0547">Nucleotide-binding</keyword>